<feature type="signal peptide" evidence="4">
    <location>
        <begin position="1"/>
        <end position="40"/>
    </location>
</feature>
<feature type="compositionally biased region" description="Low complexity" evidence="3">
    <location>
        <begin position="192"/>
        <end position="212"/>
    </location>
</feature>
<proteinExistence type="inferred from homology"/>
<gene>
    <name evidence="6" type="ORF">G443_002828</name>
</gene>
<evidence type="ECO:0000313" key="7">
    <source>
        <dbReference type="Proteomes" id="UP000791080"/>
    </source>
</evidence>
<dbReference type="Pfam" id="PF06737">
    <property type="entry name" value="Transglycosylas"/>
    <property type="match status" value="1"/>
</dbReference>
<name>A0ABT1JJ76_ACTCY</name>
<evidence type="ECO:0000259" key="5">
    <source>
        <dbReference type="Pfam" id="PF06737"/>
    </source>
</evidence>
<feature type="compositionally biased region" description="Low complexity" evidence="3">
    <location>
        <begin position="167"/>
        <end position="185"/>
    </location>
</feature>
<keyword evidence="2" id="KW-0378">Hydrolase</keyword>
<feature type="domain" description="Resuscitation-promoting factor core lysozyme-like" evidence="5">
    <location>
        <begin position="38"/>
        <end position="113"/>
    </location>
</feature>
<dbReference type="CDD" id="cd13925">
    <property type="entry name" value="RPF"/>
    <property type="match status" value="1"/>
</dbReference>
<dbReference type="Gene3D" id="1.10.530.10">
    <property type="match status" value="1"/>
</dbReference>
<organism evidence="6 7">
    <name type="scientific">Actinoalloteichus caeruleus DSM 43889</name>
    <dbReference type="NCBI Taxonomy" id="1120930"/>
    <lineage>
        <taxon>Bacteria</taxon>
        <taxon>Bacillati</taxon>
        <taxon>Actinomycetota</taxon>
        <taxon>Actinomycetes</taxon>
        <taxon>Pseudonocardiales</taxon>
        <taxon>Pseudonocardiaceae</taxon>
        <taxon>Actinoalloteichus</taxon>
        <taxon>Actinoalloteichus cyanogriseus</taxon>
    </lineage>
</organism>
<evidence type="ECO:0000256" key="4">
    <source>
        <dbReference type="SAM" id="SignalP"/>
    </source>
</evidence>
<dbReference type="SUPFAM" id="SSF53955">
    <property type="entry name" value="Lysozyme-like"/>
    <property type="match status" value="1"/>
</dbReference>
<comment type="caution">
    <text evidence="6">The sequence shown here is derived from an EMBL/GenBank/DDBJ whole genome shotgun (WGS) entry which is preliminary data.</text>
</comment>
<sequence>MSRYQGKHRKASASSRTFARIAVAGAIVGAPLAMAGTAQAADWDTLAQCESSGDWSINTGNGYYGGVQFSPTTWVEFGGTEYAPMAHQATREQQIAVAERVLAVQGPNAWPACSAKTGWHLQEGAPVAAPEPAPEPVAAEEPAPAPEPAPEPVAAEAPPPPRPRPSPRTSRTTPRATTPSRPATRCPRSRLSTAPRGSASTRTTRTSSTTPT</sequence>
<evidence type="ECO:0000256" key="2">
    <source>
        <dbReference type="ARBA" id="ARBA00022801"/>
    </source>
</evidence>
<evidence type="ECO:0000256" key="1">
    <source>
        <dbReference type="ARBA" id="ARBA00010830"/>
    </source>
</evidence>
<accession>A0ABT1JJ76</accession>
<keyword evidence="7" id="KW-1185">Reference proteome</keyword>
<dbReference type="InterPro" id="IPR010618">
    <property type="entry name" value="RPF"/>
</dbReference>
<protein>
    <submittedName>
        <fullName evidence="6">Transglycosylase-like domain-containing protein</fullName>
    </submittedName>
</protein>
<feature type="compositionally biased region" description="Pro residues" evidence="3">
    <location>
        <begin position="143"/>
        <end position="166"/>
    </location>
</feature>
<reference evidence="6 7" key="1">
    <citation type="submission" date="2013-07" db="EMBL/GenBank/DDBJ databases">
        <authorList>
            <consortium name="DOE Joint Genome Institute"/>
            <person name="Reeve W."/>
            <person name="Huntemann M."/>
            <person name="Han J."/>
            <person name="Chen A."/>
            <person name="Kyrpides N."/>
            <person name="Mavromatis K."/>
            <person name="Markowitz V."/>
            <person name="Palaniappan K."/>
            <person name="Ivanova N."/>
            <person name="Schaumberg A."/>
            <person name="Pati A."/>
            <person name="Liolios K."/>
            <person name="Nordberg H.P."/>
            <person name="Cantor M.N."/>
            <person name="Hua S.X."/>
            <person name="Woyke T."/>
        </authorList>
    </citation>
    <scope>NUCLEOTIDE SEQUENCE [LARGE SCALE GENOMIC DNA]</scope>
    <source>
        <strain evidence="6 7">DSM 43889</strain>
    </source>
</reference>
<evidence type="ECO:0000256" key="3">
    <source>
        <dbReference type="SAM" id="MobiDB-lite"/>
    </source>
</evidence>
<feature type="region of interest" description="Disordered" evidence="3">
    <location>
        <begin position="124"/>
        <end position="212"/>
    </location>
</feature>
<dbReference type="InterPro" id="IPR023346">
    <property type="entry name" value="Lysozyme-like_dom_sf"/>
</dbReference>
<comment type="similarity">
    <text evidence="1">Belongs to the transglycosylase family. Rpf subfamily.</text>
</comment>
<dbReference type="Proteomes" id="UP000791080">
    <property type="component" value="Unassembled WGS sequence"/>
</dbReference>
<dbReference type="EMBL" id="AUBJ02000001">
    <property type="protein sequence ID" value="MCP2332558.1"/>
    <property type="molecule type" value="Genomic_DNA"/>
</dbReference>
<evidence type="ECO:0000313" key="6">
    <source>
        <dbReference type="EMBL" id="MCP2332558.1"/>
    </source>
</evidence>
<reference evidence="6 7" key="2">
    <citation type="submission" date="2022-06" db="EMBL/GenBank/DDBJ databases">
        <title>Genomic Encyclopedia of Type Strains, Phase I: the one thousand microbial genomes (KMG-I) project.</title>
        <authorList>
            <person name="Kyrpides N."/>
        </authorList>
    </citation>
    <scope>NUCLEOTIDE SEQUENCE [LARGE SCALE GENOMIC DNA]</scope>
    <source>
        <strain evidence="6 7">DSM 43889</strain>
    </source>
</reference>
<feature type="chain" id="PRO_5045916379" evidence="4">
    <location>
        <begin position="41"/>
        <end position="212"/>
    </location>
</feature>
<keyword evidence="4" id="KW-0732">Signal</keyword>